<dbReference type="GO" id="GO:0061630">
    <property type="term" value="F:ubiquitin protein ligase activity"/>
    <property type="evidence" value="ECO:0007669"/>
    <property type="project" value="UniProtKB-EC"/>
</dbReference>
<dbReference type="InterPro" id="IPR035983">
    <property type="entry name" value="Hect_E3_ubiquitin_ligase"/>
</dbReference>
<proteinExistence type="predicted"/>
<reference evidence="10" key="1">
    <citation type="submission" date="2016-11" db="UniProtKB">
        <authorList>
            <consortium name="WormBaseParasite"/>
        </authorList>
    </citation>
    <scope>IDENTIFICATION</scope>
</reference>
<dbReference type="Pfam" id="PF00632">
    <property type="entry name" value="HECT"/>
    <property type="match status" value="2"/>
</dbReference>
<evidence type="ECO:0000259" key="8">
    <source>
        <dbReference type="PROSITE" id="PS50237"/>
    </source>
</evidence>
<feature type="region of interest" description="Disordered" evidence="7">
    <location>
        <begin position="34"/>
        <end position="54"/>
    </location>
</feature>
<dbReference type="InterPro" id="IPR050409">
    <property type="entry name" value="E3_ubiq-protein_ligase"/>
</dbReference>
<evidence type="ECO:0000256" key="3">
    <source>
        <dbReference type="ARBA" id="ARBA00012485"/>
    </source>
</evidence>
<protein>
    <recommendedName>
        <fullName evidence="3">HECT-type E3 ubiquitin transferase</fullName>
        <ecNumber evidence="3">2.3.2.26</ecNumber>
    </recommendedName>
</protein>
<dbReference type="GO" id="GO:0016567">
    <property type="term" value="P:protein ubiquitination"/>
    <property type="evidence" value="ECO:0007669"/>
    <property type="project" value="TreeGrafter"/>
</dbReference>
<dbReference type="WBParaSite" id="snap_masked-unitig_36145-processed-gene-0.0-mRNA-1">
    <property type="protein sequence ID" value="snap_masked-unitig_36145-processed-gene-0.0-mRNA-1"/>
    <property type="gene ID" value="snap_masked-unitig_36145-processed-gene-0.0"/>
</dbReference>
<organism evidence="9 10">
    <name type="scientific">Macrostomum lignano</name>
    <dbReference type="NCBI Taxonomy" id="282301"/>
    <lineage>
        <taxon>Eukaryota</taxon>
        <taxon>Metazoa</taxon>
        <taxon>Spiralia</taxon>
        <taxon>Lophotrochozoa</taxon>
        <taxon>Platyhelminthes</taxon>
        <taxon>Rhabditophora</taxon>
        <taxon>Macrostomorpha</taxon>
        <taxon>Macrostomida</taxon>
        <taxon>Macrostomidae</taxon>
        <taxon>Macrostomum</taxon>
    </lineage>
</organism>
<dbReference type="AlphaFoldDB" id="A0A1I8JRI4"/>
<evidence type="ECO:0000256" key="6">
    <source>
        <dbReference type="PROSITE-ProRule" id="PRU00104"/>
    </source>
</evidence>
<evidence type="ECO:0000256" key="2">
    <source>
        <dbReference type="ARBA" id="ARBA00004906"/>
    </source>
</evidence>
<dbReference type="Proteomes" id="UP000095280">
    <property type="component" value="Unplaced"/>
</dbReference>
<evidence type="ECO:0000313" key="10">
    <source>
        <dbReference type="WBParaSite" id="snap_masked-unitig_36145-processed-gene-0.0-mRNA-1"/>
    </source>
</evidence>
<name>A0A1I8JRI4_9PLAT</name>
<dbReference type="GO" id="GO:0006511">
    <property type="term" value="P:ubiquitin-dependent protein catabolic process"/>
    <property type="evidence" value="ECO:0007669"/>
    <property type="project" value="TreeGrafter"/>
</dbReference>
<evidence type="ECO:0000256" key="1">
    <source>
        <dbReference type="ARBA" id="ARBA00000885"/>
    </source>
</evidence>
<feature type="region of interest" description="Disordered" evidence="7">
    <location>
        <begin position="147"/>
        <end position="166"/>
    </location>
</feature>
<comment type="pathway">
    <text evidence="2">Protein modification; protein ubiquitination.</text>
</comment>
<evidence type="ECO:0000313" key="9">
    <source>
        <dbReference type="Proteomes" id="UP000095280"/>
    </source>
</evidence>
<comment type="catalytic activity">
    <reaction evidence="1">
        <text>S-ubiquitinyl-[E2 ubiquitin-conjugating enzyme]-L-cysteine + [acceptor protein]-L-lysine = [E2 ubiquitin-conjugating enzyme]-L-cysteine + N(6)-ubiquitinyl-[acceptor protein]-L-lysine.</text>
        <dbReference type="EC" id="2.3.2.26"/>
    </reaction>
</comment>
<dbReference type="SUPFAM" id="SSF56204">
    <property type="entry name" value="Hect, E3 ligase catalytic domain"/>
    <property type="match status" value="2"/>
</dbReference>
<evidence type="ECO:0000256" key="4">
    <source>
        <dbReference type="ARBA" id="ARBA00022679"/>
    </source>
</evidence>
<feature type="active site" description="Glycyl thioester intermediate" evidence="6">
    <location>
        <position position="517"/>
    </location>
</feature>
<feature type="compositionally biased region" description="Pro residues" evidence="7">
    <location>
        <begin position="40"/>
        <end position="49"/>
    </location>
</feature>
<dbReference type="PROSITE" id="PS50237">
    <property type="entry name" value="HECT"/>
    <property type="match status" value="1"/>
</dbReference>
<dbReference type="EC" id="2.3.2.26" evidence="3"/>
<dbReference type="PANTHER" id="PTHR11254">
    <property type="entry name" value="HECT DOMAIN UBIQUITIN-PROTEIN LIGASE"/>
    <property type="match status" value="1"/>
</dbReference>
<evidence type="ECO:0000256" key="5">
    <source>
        <dbReference type="ARBA" id="ARBA00022786"/>
    </source>
</evidence>
<dbReference type="Gene3D" id="3.90.1750.10">
    <property type="entry name" value="Hect, E3 ligase catalytic domains"/>
    <property type="match status" value="1"/>
</dbReference>
<dbReference type="FunFam" id="3.90.1750.10:FF:000079">
    <property type="entry name" value="E3 ubiquitin-protein ligase"/>
    <property type="match status" value="1"/>
</dbReference>
<keyword evidence="4" id="KW-0808">Transferase</keyword>
<dbReference type="InterPro" id="IPR000569">
    <property type="entry name" value="HECT_dom"/>
</dbReference>
<dbReference type="PANTHER" id="PTHR11254:SF440">
    <property type="entry name" value="E3 UBIQUITIN-PROTEIN LIGASE NEDD-4"/>
    <property type="match status" value="1"/>
</dbReference>
<evidence type="ECO:0000256" key="7">
    <source>
        <dbReference type="SAM" id="MobiDB-lite"/>
    </source>
</evidence>
<feature type="domain" description="HECT" evidence="8">
    <location>
        <begin position="273"/>
        <end position="549"/>
    </location>
</feature>
<keyword evidence="5 6" id="KW-0833">Ubl conjugation pathway</keyword>
<dbReference type="SMART" id="SM00119">
    <property type="entry name" value="HECTc"/>
    <property type="match status" value="1"/>
</dbReference>
<sequence>LNRRNSVERQFAPPRPSRALARLSRLCHLQQLRPGRHLPPQLPRPPQMPPRQRRRVGVVVQPLPQRFRRASPDLAVIEDATMRMTLGRISSGCCLARCRLCGSRRATSILHRLHRRVAAICRLRADSDAPPRPPGDAGDRLCRQAVFSRSRRRRRPDNTGASRCTDLGTVTSGDEVFRLSSIERSAAAHGWQTTTWRDPREEALPRQLVAAAAALAARTTGGSSGRAGGNENRLNDLGTAAPGLLRRSGRAAQRCPTAADYKQKSMNISAACKGLDYARLTREWFFLLSRELFNPYYALFEYSASDNYTGLANPEHLTYFQFIGRVAAMAIWHGKLLDGFFIRPFYKMMLGKKIVLKDMESVDEMYFNSLQFIVDNDPEDLDLTFSVEEEVTNENKSEYIDKDQMAAFMRGFSELIDPRFIQIFDAAELELLLCGLQDIDRQRRNERGTPCSKATTTPTTRDHQLLARDPGPPAPVRHRHVSRPYERLLELWGSNGPQKFTIERWGSPDQLPRAHTCFNRMDLPPYSDYDSLRTKLVQAIENSEGFDGSLWTASKKKYMSFGPSRRGWLGHLS</sequence>
<feature type="region of interest" description="Disordered" evidence="7">
    <location>
        <begin position="445"/>
        <end position="478"/>
    </location>
</feature>
<dbReference type="Gene3D" id="3.30.2160.10">
    <property type="entry name" value="Hect, E3 ligase catalytic domain"/>
    <property type="match status" value="1"/>
</dbReference>
<dbReference type="GO" id="GO:0005737">
    <property type="term" value="C:cytoplasm"/>
    <property type="evidence" value="ECO:0007669"/>
    <property type="project" value="UniProtKB-ARBA"/>
</dbReference>
<accession>A0A1I8JRI4</accession>
<dbReference type="Gene3D" id="3.30.2410.10">
    <property type="entry name" value="Hect, E3 ligase catalytic domain"/>
    <property type="match status" value="1"/>
</dbReference>
<keyword evidence="9" id="KW-1185">Reference proteome</keyword>
<dbReference type="GO" id="GO:0048814">
    <property type="term" value="P:regulation of dendrite morphogenesis"/>
    <property type="evidence" value="ECO:0007669"/>
    <property type="project" value="TreeGrafter"/>
</dbReference>